<proteinExistence type="predicted"/>
<evidence type="ECO:0000313" key="2">
    <source>
        <dbReference type="Proteomes" id="UP000017820"/>
    </source>
</evidence>
<reference evidence="1 2" key="1">
    <citation type="submission" date="2013-07" db="EMBL/GenBank/DDBJ databases">
        <title>Draft genome sequence of Pseudoalteromonas luteoviolacea 2ta16.</title>
        <authorList>
            <person name="Allen E.E."/>
            <person name="Azam F."/>
            <person name="Podell S."/>
        </authorList>
    </citation>
    <scope>NUCLEOTIDE SEQUENCE [LARGE SCALE GENOMIC DNA]</scope>
    <source>
        <strain evidence="1 2">2ta16</strain>
    </source>
</reference>
<dbReference type="SUPFAM" id="SSF48431">
    <property type="entry name" value="Lipovitellin-phosvitin complex, superhelical domain"/>
    <property type="match status" value="1"/>
</dbReference>
<accession>V4HLH1</accession>
<dbReference type="EMBL" id="AUSV01000134">
    <property type="protein sequence ID" value="ESP90623.1"/>
    <property type="molecule type" value="Genomic_DNA"/>
</dbReference>
<dbReference type="InterPro" id="IPR011030">
    <property type="entry name" value="Lipovitellin_superhlx_dom"/>
</dbReference>
<dbReference type="Gene3D" id="1.25.10.10">
    <property type="entry name" value="Leucine-rich Repeat Variant"/>
    <property type="match status" value="1"/>
</dbReference>
<dbReference type="AlphaFoldDB" id="V4HLH1"/>
<dbReference type="Proteomes" id="UP000017820">
    <property type="component" value="Unassembled WGS sequence"/>
</dbReference>
<evidence type="ECO:0000313" key="1">
    <source>
        <dbReference type="EMBL" id="ESP90623.1"/>
    </source>
</evidence>
<name>V4HLH1_PSEL2</name>
<dbReference type="PATRIC" id="fig|1353533.3.peg.5156"/>
<gene>
    <name evidence="1" type="ORF">PL2TA16_01727</name>
</gene>
<organism evidence="1 2">
    <name type="scientific">Pseudoalteromonas luteoviolacea (strain 2ta16)</name>
    <dbReference type="NCBI Taxonomy" id="1353533"/>
    <lineage>
        <taxon>Bacteria</taxon>
        <taxon>Pseudomonadati</taxon>
        <taxon>Pseudomonadota</taxon>
        <taxon>Gammaproteobacteria</taxon>
        <taxon>Alteromonadales</taxon>
        <taxon>Pseudoalteromonadaceae</taxon>
        <taxon>Pseudoalteromonas</taxon>
    </lineage>
</organism>
<dbReference type="InterPro" id="IPR011989">
    <property type="entry name" value="ARM-like"/>
</dbReference>
<protein>
    <submittedName>
        <fullName evidence="1">Uncharacterized protein</fullName>
    </submittedName>
</protein>
<comment type="caution">
    <text evidence="1">The sequence shown here is derived from an EMBL/GenBank/DDBJ whole genome shotgun (WGS) entry which is preliminary data.</text>
</comment>
<dbReference type="RefSeq" id="WP_023401980.1">
    <property type="nucleotide sequence ID" value="NZ_AUSV01000134.1"/>
</dbReference>
<dbReference type="GeneID" id="29919268"/>
<sequence>MKKITLTCAVAALLIGFIILNVSEDEKEVSAQPTATAPKQRDTISANTYFFAYQVDIHSAVLTEQGSAMTFSEFSWQMSFQPHASASTKSAAMLSNIQFVADNKVQAMPDQLPFLVKYKNHQFSELDMLGLSGQHPLSVLSKVLDLMSYSLDEPLTFEDALGVKTFQYVQRQNMIERSITQQKKSADNEELEQWQITLDADKPGTIQALDYNNKQIWRRDDQQYEVVQSVTVKLIKHTPFEPTDWLASHNQHVLPPTAQVQEVVKVTNENFLEHVQSLKTNLDPMLAKEIGLFILENFDQSALKRLFEEHEGSTSAFIYALQKAQTMQAEQMLSDLLTDTDLSQQVQQKLVMALGRFENASEVGFASLRSVAEQQSTPALSDMALLSIGTMSKFSPGQSRQVANYLTDQLTNPEQLPTAVLAMANSKNPQLVAKLPAYLQHSNMQVRKNVIKSLARMADYQDQVVSSLVASPQVGAIDAFSRVYQQANYKLSALNLDRLEHLYQSESNPVVKKRLSTIMNM</sequence>